<dbReference type="Proteomes" id="UP000234681">
    <property type="component" value="Chromosome 16"/>
</dbReference>
<evidence type="ECO:0000313" key="3">
    <source>
        <dbReference type="Proteomes" id="UP000234681"/>
    </source>
</evidence>
<organism evidence="2 3">
    <name type="scientific">Rattus norvegicus</name>
    <name type="common">Rat</name>
    <dbReference type="NCBI Taxonomy" id="10116"/>
    <lineage>
        <taxon>Eukaryota</taxon>
        <taxon>Metazoa</taxon>
        <taxon>Chordata</taxon>
        <taxon>Craniata</taxon>
        <taxon>Vertebrata</taxon>
        <taxon>Euteleostomi</taxon>
        <taxon>Mammalia</taxon>
        <taxon>Eutheria</taxon>
        <taxon>Euarchontoglires</taxon>
        <taxon>Glires</taxon>
        <taxon>Rodentia</taxon>
        <taxon>Myomorpha</taxon>
        <taxon>Muroidea</taxon>
        <taxon>Muridae</taxon>
        <taxon>Murinae</taxon>
        <taxon>Rattus</taxon>
    </lineage>
</organism>
<evidence type="ECO:0000313" key="2">
    <source>
        <dbReference type="EMBL" id="EDL78904.1"/>
    </source>
</evidence>
<sequence length="87" mass="9954">MYIHFVCYLEVVLLGQTGLLKLGINFFFLLIVMKLKHSSQYTATLLKCLRELASNPILYFLLACLSCSEAHCFSDYLSNVQKEQPCI</sequence>
<proteinExistence type="predicted"/>
<reference evidence="2 3" key="1">
    <citation type="submission" date="2005-09" db="EMBL/GenBank/DDBJ databases">
        <authorList>
            <person name="Mural R.J."/>
            <person name="Li P.W."/>
            <person name="Adams M.D."/>
            <person name="Amanatides P.G."/>
            <person name="Baden-Tillson H."/>
            <person name="Barnstead M."/>
            <person name="Chin S.H."/>
            <person name="Dew I."/>
            <person name="Evans C.A."/>
            <person name="Ferriera S."/>
            <person name="Flanigan M."/>
            <person name="Fosler C."/>
            <person name="Glodek A."/>
            <person name="Gu Z."/>
            <person name="Holt R.A."/>
            <person name="Jennings D."/>
            <person name="Kraft C.L."/>
            <person name="Lu F."/>
            <person name="Nguyen T."/>
            <person name="Nusskern D.R."/>
            <person name="Pfannkoch C.M."/>
            <person name="Sitter C."/>
            <person name="Sutton G.G."/>
            <person name="Venter J.C."/>
            <person name="Wang Z."/>
            <person name="Woodage T."/>
            <person name="Zheng X.H."/>
            <person name="Zhong F."/>
        </authorList>
    </citation>
    <scope>NUCLEOTIDE SEQUENCE [LARGE SCALE GENOMIC DNA]</scope>
    <source>
        <strain>BN</strain>
        <strain evidence="3">Sprague-Dawley</strain>
    </source>
</reference>
<accession>A6JPL8</accession>
<protein>
    <submittedName>
        <fullName evidence="2">RCG59126</fullName>
    </submittedName>
</protein>
<keyword evidence="1" id="KW-1133">Transmembrane helix</keyword>
<name>A6JPL8_RAT</name>
<dbReference type="EMBL" id="CH473995">
    <property type="protein sequence ID" value="EDL78904.1"/>
    <property type="molecule type" value="Genomic_DNA"/>
</dbReference>
<keyword evidence="1" id="KW-0812">Transmembrane</keyword>
<feature type="transmembrane region" description="Helical" evidence="1">
    <location>
        <begin position="12"/>
        <end position="32"/>
    </location>
</feature>
<keyword evidence="1" id="KW-0472">Membrane</keyword>
<evidence type="ECO:0000256" key="1">
    <source>
        <dbReference type="SAM" id="Phobius"/>
    </source>
</evidence>
<gene>
    <name evidence="2" type="ORF">rCG_59126</name>
</gene>
<dbReference type="AlphaFoldDB" id="A6JPL8"/>